<dbReference type="AlphaFoldDB" id="A0A0R3M2X8"/>
<dbReference type="Proteomes" id="UP000051913">
    <property type="component" value="Unassembled WGS sequence"/>
</dbReference>
<evidence type="ECO:0000313" key="2">
    <source>
        <dbReference type="Proteomes" id="UP000051913"/>
    </source>
</evidence>
<evidence type="ECO:0000313" key="1">
    <source>
        <dbReference type="EMBL" id="KRR11536.1"/>
    </source>
</evidence>
<sequence>MTMIDTQAAPNFEKMLDAADIFRERIERAIEKALAAVDPTSPRAEDCRAALRQIRATLPECSLPQLMKVAALDAGMHGAIFKMIEVTLGIVGPPPLMLDVPSASAMLDIFTPMIEQVRKIQLH</sequence>
<comment type="caution">
    <text evidence="1">The sequence shown here is derived from an EMBL/GenBank/DDBJ whole genome shotgun (WGS) entry which is preliminary data.</text>
</comment>
<gene>
    <name evidence="1" type="ORF">CP49_18040</name>
</gene>
<protein>
    <submittedName>
        <fullName evidence="1">Uncharacterized protein</fullName>
    </submittedName>
</protein>
<keyword evidence="2" id="KW-1185">Reference proteome</keyword>
<proteinExistence type="predicted"/>
<reference evidence="1 2" key="1">
    <citation type="submission" date="2014-03" db="EMBL/GenBank/DDBJ databases">
        <title>Bradyrhizobium valentinum sp. nov., isolated from effective nodules of Lupinus mariae-josephae, a lupine endemic of basic-lime soils in Eastern Spain.</title>
        <authorList>
            <person name="Duran D."/>
            <person name="Rey L."/>
            <person name="Navarro A."/>
            <person name="Busquets A."/>
            <person name="Imperial J."/>
            <person name="Ruiz-Argueso T."/>
        </authorList>
    </citation>
    <scope>NUCLEOTIDE SEQUENCE [LARGE SCALE GENOMIC DNA]</scope>
    <source>
        <strain evidence="1 2">LmjM3</strain>
    </source>
</reference>
<name>A0A0R3M2X8_9BRAD</name>
<dbReference type="EMBL" id="LLXX01000038">
    <property type="protein sequence ID" value="KRR11536.1"/>
    <property type="molecule type" value="Genomic_DNA"/>
</dbReference>
<accession>A0A0R3M2X8</accession>
<organism evidence="1 2">
    <name type="scientific">Bradyrhizobium valentinum</name>
    <dbReference type="NCBI Taxonomy" id="1518501"/>
    <lineage>
        <taxon>Bacteria</taxon>
        <taxon>Pseudomonadati</taxon>
        <taxon>Pseudomonadota</taxon>
        <taxon>Alphaproteobacteria</taxon>
        <taxon>Hyphomicrobiales</taxon>
        <taxon>Nitrobacteraceae</taxon>
        <taxon>Bradyrhizobium</taxon>
    </lineage>
</organism>